<keyword evidence="1" id="KW-0675">Receptor</keyword>
<comment type="caution">
    <text evidence="1">The sequence shown here is derived from an EMBL/GenBank/DDBJ whole genome shotgun (WGS) entry which is preliminary data.</text>
</comment>
<dbReference type="Proteomes" id="UP000007151">
    <property type="component" value="Unassembled WGS sequence"/>
</dbReference>
<proteinExistence type="predicted"/>
<protein>
    <submittedName>
        <fullName evidence="1">Scavenger receptor protein</fullName>
    </submittedName>
</protein>
<dbReference type="AlphaFoldDB" id="A0A212ES12"/>
<dbReference type="EMBL" id="AGBW02012889">
    <property type="protein sequence ID" value="OWR44277.1"/>
    <property type="molecule type" value="Genomic_DNA"/>
</dbReference>
<organism evidence="1 2">
    <name type="scientific">Danaus plexippus plexippus</name>
    <dbReference type="NCBI Taxonomy" id="278856"/>
    <lineage>
        <taxon>Eukaryota</taxon>
        <taxon>Metazoa</taxon>
        <taxon>Ecdysozoa</taxon>
        <taxon>Arthropoda</taxon>
        <taxon>Hexapoda</taxon>
        <taxon>Insecta</taxon>
        <taxon>Pterygota</taxon>
        <taxon>Neoptera</taxon>
        <taxon>Endopterygota</taxon>
        <taxon>Lepidoptera</taxon>
        <taxon>Glossata</taxon>
        <taxon>Ditrysia</taxon>
        <taxon>Papilionoidea</taxon>
        <taxon>Nymphalidae</taxon>
        <taxon>Danainae</taxon>
        <taxon>Danaini</taxon>
        <taxon>Danaina</taxon>
        <taxon>Danaus</taxon>
        <taxon>Danaus</taxon>
    </lineage>
</organism>
<dbReference type="KEGG" id="dpl:KGM_203180B"/>
<keyword evidence="2" id="KW-1185">Reference proteome</keyword>
<dbReference type="eggNOG" id="KOG3776">
    <property type="taxonomic scope" value="Eukaryota"/>
</dbReference>
<dbReference type="InParanoid" id="A0A212ES12"/>
<evidence type="ECO:0000313" key="2">
    <source>
        <dbReference type="Proteomes" id="UP000007151"/>
    </source>
</evidence>
<gene>
    <name evidence="1" type="ORF">KGM_203180B</name>
</gene>
<evidence type="ECO:0000313" key="1">
    <source>
        <dbReference type="EMBL" id="OWR44277.1"/>
    </source>
</evidence>
<sequence>VYHLLAIKQNLHCQGVIANVLHLPTLGQITVQSTLSFADHNEAFLKLPVQRFLWGYDDRIMDLARPFLSIGAQFRYDKFGLLVSHFRYCGLDLGELSEDAFSSIPEAYRRCTEVGLKAALLIVGSPVHHHQARFAKLYLAHPNYGIVYDIFGSKQLDNL</sequence>
<reference evidence="1 2" key="1">
    <citation type="journal article" date="2011" name="Cell">
        <title>The monarch butterfly genome yields insights into long-distance migration.</title>
        <authorList>
            <person name="Zhan S."/>
            <person name="Merlin C."/>
            <person name="Boore J.L."/>
            <person name="Reppert S.M."/>
        </authorList>
    </citation>
    <scope>NUCLEOTIDE SEQUENCE [LARGE SCALE GENOMIC DNA]</scope>
    <source>
        <strain evidence="1">F-2</strain>
    </source>
</reference>
<name>A0A212ES12_DANPL</name>
<feature type="non-terminal residue" evidence="1">
    <location>
        <position position="1"/>
    </location>
</feature>
<accession>A0A212ES12</accession>